<dbReference type="PROSITE" id="PS50109">
    <property type="entry name" value="HIS_KIN"/>
    <property type="match status" value="1"/>
</dbReference>
<organism evidence="12 13">
    <name type="scientific">Cyclobacterium jeungdonense</name>
    <dbReference type="NCBI Taxonomy" id="708087"/>
    <lineage>
        <taxon>Bacteria</taxon>
        <taxon>Pseudomonadati</taxon>
        <taxon>Bacteroidota</taxon>
        <taxon>Cytophagia</taxon>
        <taxon>Cytophagales</taxon>
        <taxon>Cyclobacteriaceae</taxon>
        <taxon>Cyclobacterium</taxon>
    </lineage>
</organism>
<dbReference type="SMART" id="SM00342">
    <property type="entry name" value="HTH_ARAC"/>
    <property type="match status" value="1"/>
</dbReference>
<dbReference type="PROSITE" id="PS01124">
    <property type="entry name" value="HTH_ARAC_FAMILY_2"/>
    <property type="match status" value="1"/>
</dbReference>
<evidence type="ECO:0000313" key="12">
    <source>
        <dbReference type="EMBL" id="MDN3687016.1"/>
    </source>
</evidence>
<feature type="chain" id="PRO_5046313168" description="histidine kinase" evidence="8">
    <location>
        <begin position="26"/>
        <end position="1363"/>
    </location>
</feature>
<dbReference type="InterPro" id="IPR013783">
    <property type="entry name" value="Ig-like_fold"/>
</dbReference>
<dbReference type="InterPro" id="IPR018060">
    <property type="entry name" value="HTH_AraC"/>
</dbReference>
<dbReference type="Pfam" id="PF00072">
    <property type="entry name" value="Response_reg"/>
    <property type="match status" value="1"/>
</dbReference>
<dbReference type="InterPro" id="IPR036890">
    <property type="entry name" value="HATPase_C_sf"/>
</dbReference>
<dbReference type="SMART" id="SM00448">
    <property type="entry name" value="REC"/>
    <property type="match status" value="1"/>
</dbReference>
<dbReference type="GO" id="GO:0005524">
    <property type="term" value="F:ATP binding"/>
    <property type="evidence" value="ECO:0007669"/>
    <property type="project" value="UniProtKB-KW"/>
</dbReference>
<reference evidence="13" key="1">
    <citation type="journal article" date="2019" name="Int. J. Syst. Evol. Microbiol.">
        <title>The Global Catalogue of Microorganisms (GCM) 10K type strain sequencing project: providing services to taxonomists for standard genome sequencing and annotation.</title>
        <authorList>
            <consortium name="The Broad Institute Genomics Platform"/>
            <consortium name="The Broad Institute Genome Sequencing Center for Infectious Disease"/>
            <person name="Wu L."/>
            <person name="Ma J."/>
        </authorList>
    </citation>
    <scope>NUCLEOTIDE SEQUENCE [LARGE SCALE GENOMIC DNA]</scope>
    <source>
        <strain evidence="13">CECT 7706</strain>
    </source>
</reference>
<dbReference type="SUPFAM" id="SSF47384">
    <property type="entry name" value="Homodimeric domain of signal transducing histidine kinase"/>
    <property type="match status" value="1"/>
</dbReference>
<feature type="transmembrane region" description="Helical" evidence="7">
    <location>
        <begin position="823"/>
        <end position="841"/>
    </location>
</feature>
<keyword evidence="7" id="KW-0472">Membrane</keyword>
<gene>
    <name evidence="12" type="ORF">QWZ15_04180</name>
</gene>
<dbReference type="Pfam" id="PF12833">
    <property type="entry name" value="HTH_18"/>
    <property type="match status" value="1"/>
</dbReference>
<name>A0ABT8C5Q2_9BACT</name>
<dbReference type="Gene3D" id="3.40.50.2300">
    <property type="match status" value="1"/>
</dbReference>
<accession>A0ABT8C5Q2</accession>
<dbReference type="PRINTS" id="PR00344">
    <property type="entry name" value="BCTRLSENSOR"/>
</dbReference>
<evidence type="ECO:0000259" key="11">
    <source>
        <dbReference type="PROSITE" id="PS50110"/>
    </source>
</evidence>
<evidence type="ECO:0000256" key="6">
    <source>
        <dbReference type="PROSITE-ProRule" id="PRU00169"/>
    </source>
</evidence>
<keyword evidence="8" id="KW-0732">Signal</keyword>
<dbReference type="InterPro" id="IPR011006">
    <property type="entry name" value="CheY-like_superfamily"/>
</dbReference>
<dbReference type="InterPro" id="IPR015943">
    <property type="entry name" value="WD40/YVTN_repeat-like_dom_sf"/>
</dbReference>
<dbReference type="Gene3D" id="2.130.10.10">
    <property type="entry name" value="YVTN repeat-like/Quinoprotein amine dehydrogenase"/>
    <property type="match status" value="3"/>
</dbReference>
<keyword evidence="7" id="KW-0812">Transmembrane</keyword>
<evidence type="ECO:0000256" key="8">
    <source>
        <dbReference type="SAM" id="SignalP"/>
    </source>
</evidence>
<sequence>MICNKISLFLVYLFLAGLYPNAPLAAQSLGFSENIQFEEIFNPAGPESNMANRMVQDSAGFIWFPTPVGLYRYDGTNFRLYPLSTNGGPADTESLLVDRQGNYWVGGFGGGLYRMNPETGAFQNYVYRGNEEAASPSHIGNLAEGPEGKIWLATREGVFAFNPEVSSFEHYDKVEVNGVSLPIGYAETVLVDRSGNSWVGAGYIWGDVEREDTGGLLKFNVEENAFDLLLPDTFKEAPANSFNISSLYEDKQGNIWIGTADRELFKFDPVTHTFQQIPLRLRDLPTRPVWSILSDITQDCHGRFWLGVTHDGMYLFDPADDSTRYFAIDPAHPTNGSANNAWKFLAARDGSIYVSSGRDEGYVKRFEPCTKQNYEGTFETFLAGDQVNEIVAGAGEEGWIGTQDNGLFRYQSSGLLRAMKLDSGEKSIKALHQDRKGNLWIGCWPQPCGLLRLNLDSGTKEVLRKDPENPNKLSSDLIMDILEDRTGNIWIATWGGGLNRYDPVTGISTQYRYDPLDSTSLGGNFVTSLYEDPSGIIWVGGGGTLLEPSEPAFLDRFLPTQEVFEHHFHGMEVEAFSEVDAITDITGAPNGALWISKRGVIVRFDPKSGSKQLFARSRDYNWYWSIHLDSNGGVWSTSLDGLAHLNPTSSNFTVFPWHTLPVSSNWWQPIEGLGDDRFLVGGQGGFMQFSGQHLLAAKVGQLPDVILDRFENQGEALLPKYLSPAAASLREAKQITLPPEQNIFSLSLKAPYFQKDQPISIEYMLHGYDLNWKIADQQGLVSYFKVPPGSYTLKARVRSANGLVTEPSLNMDIVILTPWWQRWWVLALFLLALMILSYFSYRAILRRKLALVEARKLKEMDALKNRLYTNITHEFRTPLTVISGITDEIEGHEKEKRLIQRNSNQLLGLVNQILRLQKLESKKTELRPVAGDVARFLNYLVESFQSLAQRKHLQLVFYADPATIPMDFDEEKMQQLVSNLIFNAIKFTPDYGKVELGLTLIADGKEIRIKIRDTGVGMPEDQLKHIFDRFHQSENQGNATEGTGIGLALVSELIKLMSGRIEVESQVGQGTTFTVFLPRPEVEASDQLVMRKPTIDSAFLTPLEESTGFVPGNSVRSVAGDPYILLVEDNQDVAYYLERILRDQYRIGLARNGAEGMEKALEEIPDMVISDVMMPQMDGFAFCAKLKRDLRTSHIPVILLTAKATQGERLEGLKAGADAYLAKPFDKEELLIRIEKLLDLRRKIQQNFWQKDARHLPDYQDAFLDKLHQAVKDNLGDEDFGTLELCRAMAMSRTQLHRKIKALLDIPTARFIQLTRLHRARQLILTTDKSIGEVSFETGFKDPSYFTKLYAAEFEEMPSETRK</sequence>
<comment type="catalytic activity">
    <reaction evidence="1">
        <text>ATP + protein L-histidine = ADP + protein N-phospho-L-histidine.</text>
        <dbReference type="EC" id="2.7.13.3"/>
    </reaction>
</comment>
<feature type="signal peptide" evidence="8">
    <location>
        <begin position="1"/>
        <end position="25"/>
    </location>
</feature>
<dbReference type="Proteomes" id="UP001236663">
    <property type="component" value="Unassembled WGS sequence"/>
</dbReference>
<dbReference type="SUPFAM" id="SSF55874">
    <property type="entry name" value="ATPase domain of HSP90 chaperone/DNA topoisomerase II/histidine kinase"/>
    <property type="match status" value="1"/>
</dbReference>
<dbReference type="CDD" id="cd17574">
    <property type="entry name" value="REC_OmpR"/>
    <property type="match status" value="1"/>
</dbReference>
<dbReference type="InterPro" id="IPR003661">
    <property type="entry name" value="HisK_dim/P_dom"/>
</dbReference>
<dbReference type="Pfam" id="PF07494">
    <property type="entry name" value="Reg_prop"/>
    <property type="match status" value="3"/>
</dbReference>
<feature type="modified residue" description="4-aspartylphosphate" evidence="6">
    <location>
        <position position="1171"/>
    </location>
</feature>
<keyword evidence="12" id="KW-0067">ATP-binding</keyword>
<dbReference type="EC" id="2.7.13.3" evidence="2"/>
<dbReference type="Gene3D" id="3.30.565.10">
    <property type="entry name" value="Histidine kinase-like ATPase, C-terminal domain"/>
    <property type="match status" value="1"/>
</dbReference>
<dbReference type="Pfam" id="PF02518">
    <property type="entry name" value="HATPase_c"/>
    <property type="match status" value="1"/>
</dbReference>
<dbReference type="Pfam" id="PF00512">
    <property type="entry name" value="HisKA"/>
    <property type="match status" value="1"/>
</dbReference>
<dbReference type="Gene3D" id="2.60.40.10">
    <property type="entry name" value="Immunoglobulins"/>
    <property type="match status" value="1"/>
</dbReference>
<dbReference type="SUPFAM" id="SSF52172">
    <property type="entry name" value="CheY-like"/>
    <property type="match status" value="1"/>
</dbReference>
<evidence type="ECO:0000256" key="2">
    <source>
        <dbReference type="ARBA" id="ARBA00012438"/>
    </source>
</evidence>
<dbReference type="Gene3D" id="1.10.287.130">
    <property type="match status" value="1"/>
</dbReference>
<feature type="domain" description="Response regulatory" evidence="11">
    <location>
        <begin position="1123"/>
        <end position="1238"/>
    </location>
</feature>
<keyword evidence="5" id="KW-0804">Transcription</keyword>
<comment type="caution">
    <text evidence="12">The sequence shown here is derived from an EMBL/GenBank/DDBJ whole genome shotgun (WGS) entry which is preliminary data.</text>
</comment>
<proteinExistence type="predicted"/>
<dbReference type="Gene3D" id="1.10.10.60">
    <property type="entry name" value="Homeodomain-like"/>
    <property type="match status" value="1"/>
</dbReference>
<evidence type="ECO:0000259" key="10">
    <source>
        <dbReference type="PROSITE" id="PS50109"/>
    </source>
</evidence>
<evidence type="ECO:0000256" key="5">
    <source>
        <dbReference type="ARBA" id="ARBA00023163"/>
    </source>
</evidence>
<dbReference type="CDD" id="cd00082">
    <property type="entry name" value="HisKA"/>
    <property type="match status" value="1"/>
</dbReference>
<dbReference type="SMART" id="SM00388">
    <property type="entry name" value="HisKA"/>
    <property type="match status" value="1"/>
</dbReference>
<keyword evidence="13" id="KW-1185">Reference proteome</keyword>
<keyword evidence="12" id="KW-0547">Nucleotide-binding</keyword>
<dbReference type="SUPFAM" id="SSF63829">
    <property type="entry name" value="Calcium-dependent phosphotriesterase"/>
    <property type="match status" value="3"/>
</dbReference>
<protein>
    <recommendedName>
        <fullName evidence="2">histidine kinase</fullName>
        <ecNumber evidence="2">2.7.13.3</ecNumber>
    </recommendedName>
</protein>
<feature type="domain" description="Histidine kinase" evidence="10">
    <location>
        <begin position="870"/>
        <end position="1081"/>
    </location>
</feature>
<dbReference type="InterPro" id="IPR009057">
    <property type="entry name" value="Homeodomain-like_sf"/>
</dbReference>
<dbReference type="InterPro" id="IPR005467">
    <property type="entry name" value="His_kinase_dom"/>
</dbReference>
<keyword evidence="7" id="KW-1133">Transmembrane helix</keyword>
<dbReference type="InterPro" id="IPR001789">
    <property type="entry name" value="Sig_transdc_resp-reg_receiver"/>
</dbReference>
<keyword evidence="3 6" id="KW-0597">Phosphoprotein</keyword>
<evidence type="ECO:0000256" key="3">
    <source>
        <dbReference type="ARBA" id="ARBA00022553"/>
    </source>
</evidence>
<dbReference type="EMBL" id="JAUFQS010000004">
    <property type="protein sequence ID" value="MDN3687016.1"/>
    <property type="molecule type" value="Genomic_DNA"/>
</dbReference>
<dbReference type="Pfam" id="PF07495">
    <property type="entry name" value="Y_Y_Y"/>
    <property type="match status" value="1"/>
</dbReference>
<dbReference type="SMART" id="SM00387">
    <property type="entry name" value="HATPase_c"/>
    <property type="match status" value="1"/>
</dbReference>
<keyword evidence="4" id="KW-0805">Transcription regulation</keyword>
<dbReference type="InterPro" id="IPR003594">
    <property type="entry name" value="HATPase_dom"/>
</dbReference>
<dbReference type="CDD" id="cd00075">
    <property type="entry name" value="HATPase"/>
    <property type="match status" value="1"/>
</dbReference>
<evidence type="ECO:0000313" key="13">
    <source>
        <dbReference type="Proteomes" id="UP001236663"/>
    </source>
</evidence>
<dbReference type="PANTHER" id="PTHR43547">
    <property type="entry name" value="TWO-COMPONENT HISTIDINE KINASE"/>
    <property type="match status" value="1"/>
</dbReference>
<dbReference type="InterPro" id="IPR004358">
    <property type="entry name" value="Sig_transdc_His_kin-like_C"/>
</dbReference>
<evidence type="ECO:0000256" key="1">
    <source>
        <dbReference type="ARBA" id="ARBA00000085"/>
    </source>
</evidence>
<evidence type="ECO:0000259" key="9">
    <source>
        <dbReference type="PROSITE" id="PS01124"/>
    </source>
</evidence>
<dbReference type="RefSeq" id="WP_163383911.1">
    <property type="nucleotide sequence ID" value="NZ_JAUFQS010000004.1"/>
</dbReference>
<dbReference type="PROSITE" id="PS50110">
    <property type="entry name" value="RESPONSE_REGULATORY"/>
    <property type="match status" value="1"/>
</dbReference>
<dbReference type="SUPFAM" id="SSF46689">
    <property type="entry name" value="Homeodomain-like"/>
    <property type="match status" value="1"/>
</dbReference>
<evidence type="ECO:0000256" key="7">
    <source>
        <dbReference type="SAM" id="Phobius"/>
    </source>
</evidence>
<dbReference type="InterPro" id="IPR011110">
    <property type="entry name" value="Reg_prop"/>
</dbReference>
<dbReference type="InterPro" id="IPR036097">
    <property type="entry name" value="HisK_dim/P_sf"/>
</dbReference>
<dbReference type="InterPro" id="IPR011123">
    <property type="entry name" value="Y_Y_Y"/>
</dbReference>
<feature type="domain" description="HTH araC/xylS-type" evidence="9">
    <location>
        <begin position="1265"/>
        <end position="1363"/>
    </location>
</feature>
<dbReference type="PANTHER" id="PTHR43547:SF2">
    <property type="entry name" value="HYBRID SIGNAL TRANSDUCTION HISTIDINE KINASE C"/>
    <property type="match status" value="1"/>
</dbReference>
<evidence type="ECO:0000256" key="4">
    <source>
        <dbReference type="ARBA" id="ARBA00023015"/>
    </source>
</evidence>